<evidence type="ECO:0000313" key="2">
    <source>
        <dbReference type="Proteomes" id="UP001605250"/>
    </source>
</evidence>
<keyword evidence="2" id="KW-1185">Reference proteome</keyword>
<reference evidence="1 2" key="1">
    <citation type="submission" date="2024-07" db="EMBL/GenBank/DDBJ databases">
        <title>Novel bacterial strain Erwinia sp. OPT-41 promoting growth of various crops.</title>
        <authorList>
            <person name="Egorshina A."/>
            <person name="Lukyantsev M.A."/>
            <person name="Golubev S.N."/>
            <person name="Muratova A.Y."/>
            <person name="Bulygina E.A."/>
        </authorList>
    </citation>
    <scope>NUCLEOTIDE SEQUENCE [LARGE SCALE GENOMIC DNA]</scope>
    <source>
        <strain evidence="1 2">OPT-41</strain>
    </source>
</reference>
<protein>
    <submittedName>
        <fullName evidence="1">Uncharacterized protein</fullName>
    </submittedName>
</protein>
<organism evidence="1 2">
    <name type="scientific">Erwinia plantamica</name>
    <dbReference type="NCBI Taxonomy" id="3237104"/>
    <lineage>
        <taxon>Bacteria</taxon>
        <taxon>Pseudomonadati</taxon>
        <taxon>Pseudomonadota</taxon>
        <taxon>Gammaproteobacteria</taxon>
        <taxon>Enterobacterales</taxon>
        <taxon>Erwiniaceae</taxon>
        <taxon>Erwinia</taxon>
    </lineage>
</organism>
<dbReference type="RefSeq" id="WP_394148832.1">
    <property type="nucleotide sequence ID" value="NZ_JBGCUC010000006.1"/>
</dbReference>
<comment type="caution">
    <text evidence="1">The sequence shown here is derived from an EMBL/GenBank/DDBJ whole genome shotgun (WGS) entry which is preliminary data.</text>
</comment>
<dbReference type="Proteomes" id="UP001605250">
    <property type="component" value="Unassembled WGS sequence"/>
</dbReference>
<sequence>MSIKTRLAALERLAKEQGSKSFDGPLPPVRANYVREDGTFDHVGYRTAADCWSKEVFGKPLKQAAEEIAEREGF</sequence>
<dbReference type="EMBL" id="JBGCUC010000006">
    <property type="protein sequence ID" value="MFG6076371.1"/>
    <property type="molecule type" value="Genomic_DNA"/>
</dbReference>
<evidence type="ECO:0000313" key="1">
    <source>
        <dbReference type="EMBL" id="MFG6076371.1"/>
    </source>
</evidence>
<proteinExistence type="predicted"/>
<name>A0ABW7CJH8_9GAMM</name>
<gene>
    <name evidence="1" type="ORF">AB3U87_08340</name>
</gene>
<accession>A0ABW7CJH8</accession>